<evidence type="ECO:0000259" key="15">
    <source>
        <dbReference type="PROSITE" id="PS52002"/>
    </source>
</evidence>
<dbReference type="SUPFAM" id="SSF50182">
    <property type="entry name" value="Sm-like ribonucleoproteins"/>
    <property type="match status" value="1"/>
</dbReference>
<proteinExistence type="inferred from homology"/>
<dbReference type="SMART" id="SM00651">
    <property type="entry name" value="Sm"/>
    <property type="match status" value="1"/>
</dbReference>
<dbReference type="GO" id="GO:0000213">
    <property type="term" value="F:tRNA-intron lyase activity"/>
    <property type="evidence" value="ECO:0007669"/>
    <property type="project" value="UniProtKB-EC"/>
</dbReference>
<dbReference type="Pfam" id="PF01423">
    <property type="entry name" value="LSM"/>
    <property type="match status" value="1"/>
</dbReference>
<comment type="subcellular location">
    <subcellularLocation>
        <location evidence="1">Nucleus</location>
    </subcellularLocation>
</comment>
<evidence type="ECO:0000256" key="4">
    <source>
        <dbReference type="ARBA" id="ARBA00012573"/>
    </source>
</evidence>
<keyword evidence="8" id="KW-0508">mRNA splicing</keyword>
<keyword evidence="6" id="KW-0747">Spliceosome</keyword>
<evidence type="ECO:0000313" key="16">
    <source>
        <dbReference type="Proteomes" id="UP000887574"/>
    </source>
</evidence>
<dbReference type="GO" id="GO:1990726">
    <property type="term" value="C:Lsm1-7-Pat1 complex"/>
    <property type="evidence" value="ECO:0007669"/>
    <property type="project" value="TreeGrafter"/>
</dbReference>
<comment type="catalytic activity">
    <reaction evidence="11">
        <text>pretRNA = a 3'-half-tRNA molecule with a 5'-OH end + a 5'-half-tRNA molecule with a 2',3'-cyclic phosphate end + an intron with a 2',3'-cyclic phosphate and a 5'-hydroxyl terminus.</text>
        <dbReference type="EC" id="4.6.1.16"/>
    </reaction>
</comment>
<dbReference type="Gene3D" id="3.40.1350.10">
    <property type="match status" value="1"/>
</dbReference>
<evidence type="ECO:0000256" key="1">
    <source>
        <dbReference type="ARBA" id="ARBA00004123"/>
    </source>
</evidence>
<dbReference type="GO" id="GO:0071013">
    <property type="term" value="C:catalytic step 2 spliceosome"/>
    <property type="evidence" value="ECO:0007669"/>
    <property type="project" value="TreeGrafter"/>
</dbReference>
<protein>
    <recommendedName>
        <fullName evidence="12">U6 snRNA-associated Sm-like protein LSm2</fullName>
        <ecNumber evidence="4">4.6.1.16</ecNumber>
    </recommendedName>
    <alternativeName>
        <fullName evidence="13">Protein G7b</fullName>
    </alternativeName>
    <alternativeName>
        <fullName evidence="14">snRNP core Sm-like protein Sm-x5</fullName>
    </alternativeName>
</protein>
<keyword evidence="7" id="KW-0694">RNA-binding</keyword>
<dbReference type="InterPro" id="IPR010920">
    <property type="entry name" value="LSM_dom_sf"/>
</dbReference>
<dbReference type="InterPro" id="IPR016654">
    <property type="entry name" value="U6_snRNA_Lsm2"/>
</dbReference>
<dbReference type="GO" id="GO:0000932">
    <property type="term" value="C:P-body"/>
    <property type="evidence" value="ECO:0007669"/>
    <property type="project" value="TreeGrafter"/>
</dbReference>
<dbReference type="GO" id="GO:0005688">
    <property type="term" value="C:U6 snRNP"/>
    <property type="evidence" value="ECO:0007669"/>
    <property type="project" value="TreeGrafter"/>
</dbReference>
<evidence type="ECO:0000256" key="14">
    <source>
        <dbReference type="ARBA" id="ARBA00083963"/>
    </source>
</evidence>
<dbReference type="GO" id="GO:0003723">
    <property type="term" value="F:RNA binding"/>
    <property type="evidence" value="ECO:0007669"/>
    <property type="project" value="UniProtKB-KW"/>
</dbReference>
<dbReference type="GO" id="GO:0046540">
    <property type="term" value="C:U4/U6 x U5 tri-snRNP complex"/>
    <property type="evidence" value="ECO:0007669"/>
    <property type="project" value="TreeGrafter"/>
</dbReference>
<evidence type="ECO:0000256" key="7">
    <source>
        <dbReference type="ARBA" id="ARBA00022884"/>
    </source>
</evidence>
<evidence type="ECO:0000256" key="6">
    <source>
        <dbReference type="ARBA" id="ARBA00022728"/>
    </source>
</evidence>
<comment type="similarity">
    <text evidence="3">Belongs to the tRNA-intron endonuclease family.</text>
</comment>
<keyword evidence="9" id="KW-0539">Nucleus</keyword>
<keyword evidence="16" id="KW-1185">Reference proteome</keyword>
<evidence type="ECO:0000256" key="11">
    <source>
        <dbReference type="ARBA" id="ARBA00034031"/>
    </source>
</evidence>
<dbReference type="PROSITE" id="PS52002">
    <property type="entry name" value="SM"/>
    <property type="match status" value="1"/>
</dbReference>
<reference evidence="17" key="1">
    <citation type="submission" date="2022-11" db="UniProtKB">
        <authorList>
            <consortium name="WormBaseParasite"/>
        </authorList>
    </citation>
    <scope>IDENTIFICATION</scope>
</reference>
<evidence type="ECO:0000256" key="3">
    <source>
        <dbReference type="ARBA" id="ARBA00008078"/>
    </source>
</evidence>
<dbReference type="Proteomes" id="UP000887574">
    <property type="component" value="Unplaced"/>
</dbReference>
<feature type="domain" description="Sm" evidence="15">
    <location>
        <begin position="67"/>
        <end position="141"/>
    </location>
</feature>
<evidence type="ECO:0000256" key="13">
    <source>
        <dbReference type="ARBA" id="ARBA00083055"/>
    </source>
</evidence>
<dbReference type="InterPro" id="IPR011856">
    <property type="entry name" value="tRNA_endonuc-like_dom_sf"/>
</dbReference>
<dbReference type="InterPro" id="IPR001163">
    <property type="entry name" value="Sm_dom_euk/arc"/>
</dbReference>
<evidence type="ECO:0000256" key="12">
    <source>
        <dbReference type="ARBA" id="ARBA00067755"/>
    </source>
</evidence>
<dbReference type="InterPro" id="IPR036167">
    <property type="entry name" value="tRNA_intron_Endo_cat-like_sf"/>
</dbReference>
<dbReference type="EC" id="4.6.1.16" evidence="4"/>
<dbReference type="CDD" id="cd22363">
    <property type="entry name" value="tRNA-intron_lyase_C"/>
    <property type="match status" value="1"/>
</dbReference>
<dbReference type="Gene3D" id="2.30.30.100">
    <property type="match status" value="1"/>
</dbReference>
<dbReference type="AlphaFoldDB" id="A0A915D6H2"/>
<keyword evidence="5" id="KW-0507">mRNA processing</keyword>
<dbReference type="GO" id="GO:0006388">
    <property type="term" value="P:tRNA splicing, via endonucleolytic cleavage and ligation"/>
    <property type="evidence" value="ECO:0007669"/>
    <property type="project" value="InterPro"/>
</dbReference>
<dbReference type="InterPro" id="IPR047575">
    <property type="entry name" value="Sm"/>
</dbReference>
<organism evidence="16 17">
    <name type="scientific">Ditylenchus dipsaci</name>
    <dbReference type="NCBI Taxonomy" id="166011"/>
    <lineage>
        <taxon>Eukaryota</taxon>
        <taxon>Metazoa</taxon>
        <taxon>Ecdysozoa</taxon>
        <taxon>Nematoda</taxon>
        <taxon>Chromadorea</taxon>
        <taxon>Rhabditida</taxon>
        <taxon>Tylenchina</taxon>
        <taxon>Tylenchomorpha</taxon>
        <taxon>Sphaerularioidea</taxon>
        <taxon>Anguinidae</taxon>
        <taxon>Anguininae</taxon>
        <taxon>Ditylenchus</taxon>
    </lineage>
</organism>
<accession>A0A915D6H2</accession>
<evidence type="ECO:0000256" key="10">
    <source>
        <dbReference type="ARBA" id="ARBA00023274"/>
    </source>
</evidence>
<dbReference type="SUPFAM" id="SSF53032">
    <property type="entry name" value="tRNA-intron endonuclease catalytic domain-like"/>
    <property type="match status" value="1"/>
</dbReference>
<dbReference type="WBParaSite" id="jg16241">
    <property type="protein sequence ID" value="jg16241"/>
    <property type="gene ID" value="jg16241"/>
</dbReference>
<sequence>MEKRILFNSRHQFGCDYLAYEKPPGVDHSKFMVICMDSSSDSIKPLDLISISRVSSQVKKKLLLAILFFSFFKSLVGKEVVIELKNDLSIIGILHSVDQYLNMKLTDITVTDVERHPHMLSVKNCFIRGSVIRYVQLPTEGIDTQLLQEASRKEILQSRQQQSNQQQAKA</sequence>
<dbReference type="FunFam" id="2.30.30.100:FF:000009">
    <property type="entry name" value="U6 snRNA-associated Sm-like protein LSm2"/>
    <property type="match status" value="1"/>
</dbReference>
<dbReference type="Pfam" id="PF01974">
    <property type="entry name" value="tRNA_int_endo"/>
    <property type="match status" value="1"/>
</dbReference>
<evidence type="ECO:0000256" key="5">
    <source>
        <dbReference type="ARBA" id="ARBA00022664"/>
    </source>
</evidence>
<dbReference type="PANTHER" id="PTHR13829:SF2">
    <property type="entry name" value="U6 SNRNA-ASSOCIATED SM-LIKE PROTEIN LSM2"/>
    <property type="match status" value="1"/>
</dbReference>
<evidence type="ECO:0000256" key="8">
    <source>
        <dbReference type="ARBA" id="ARBA00023187"/>
    </source>
</evidence>
<keyword evidence="10" id="KW-0687">Ribonucleoprotein</keyword>
<name>A0A915D6H2_9BILA</name>
<evidence type="ECO:0000256" key="2">
    <source>
        <dbReference type="ARBA" id="ARBA00006850"/>
    </source>
</evidence>
<evidence type="ECO:0000256" key="9">
    <source>
        <dbReference type="ARBA" id="ARBA00023242"/>
    </source>
</evidence>
<dbReference type="GO" id="GO:0000398">
    <property type="term" value="P:mRNA splicing, via spliceosome"/>
    <property type="evidence" value="ECO:0007669"/>
    <property type="project" value="TreeGrafter"/>
</dbReference>
<dbReference type="PANTHER" id="PTHR13829">
    <property type="entry name" value="SNRNP CORE PROTEIN FAMILY MEMBER"/>
    <property type="match status" value="1"/>
</dbReference>
<dbReference type="InterPro" id="IPR006677">
    <property type="entry name" value="tRNA_intron_Endonuc_cat-like"/>
</dbReference>
<comment type="similarity">
    <text evidence="2">Belongs to the snRNP Sm proteins family.</text>
</comment>
<dbReference type="GO" id="GO:0071011">
    <property type="term" value="C:precatalytic spliceosome"/>
    <property type="evidence" value="ECO:0007669"/>
    <property type="project" value="TreeGrafter"/>
</dbReference>
<dbReference type="CDD" id="cd01725">
    <property type="entry name" value="LSm2"/>
    <property type="match status" value="1"/>
</dbReference>
<evidence type="ECO:0000313" key="17">
    <source>
        <dbReference type="WBParaSite" id="jg16241"/>
    </source>
</evidence>